<accession>A0A0B8RD01</accession>
<dbReference type="EMBL" id="AALGDA010000005">
    <property type="protein sequence ID" value="ECY9781895.1"/>
    <property type="molecule type" value="Genomic_DNA"/>
</dbReference>
<evidence type="ECO:0000313" key="56">
    <source>
        <dbReference type="Proteomes" id="UP000398321"/>
    </source>
</evidence>
<reference evidence="37" key="8">
    <citation type="submission" date="2020-01" db="EMBL/GenBank/DDBJ databases">
        <authorList>
            <consortium name="NCBI Pathogen Detection Project"/>
        </authorList>
    </citation>
    <scope>NUCLEOTIDE SEQUENCE</scope>
    <source>
        <strain evidence="38">CFIAFB20100120</strain>
        <strain evidence="37">CFIAFB20130012</strain>
        <strain evidence="40">CFIAFB20170037</strain>
        <strain evidence="39">CFIAFB20170045</strain>
    </source>
</reference>
<dbReference type="Proteomes" id="UP000840197">
    <property type="component" value="Unassembled WGS sequence"/>
</dbReference>
<dbReference type="EMBL" id="AAAIXK010000002">
    <property type="protein sequence ID" value="EAC5549583.1"/>
    <property type="molecule type" value="Genomic_DNA"/>
</dbReference>
<dbReference type="Proteomes" id="UP000455569">
    <property type="component" value="Unassembled WGS sequence"/>
</dbReference>
<evidence type="ECO:0000313" key="47">
    <source>
        <dbReference type="Proteomes" id="UP000339309"/>
    </source>
</evidence>
<dbReference type="AlphaFoldDB" id="A0A0B8RD01"/>
<dbReference type="Proteomes" id="UP000365297">
    <property type="component" value="Unassembled WGS sequence"/>
</dbReference>
<dbReference type="GO" id="GO:0005737">
    <property type="term" value="C:cytoplasm"/>
    <property type="evidence" value="ECO:0007669"/>
    <property type="project" value="UniProtKB-SubCell"/>
</dbReference>
<evidence type="ECO:0000313" key="25">
    <source>
        <dbReference type="EMBL" id="EAG6989796.1"/>
    </source>
</evidence>
<evidence type="ECO:0000313" key="29">
    <source>
        <dbReference type="EMBL" id="ECB9472976.1"/>
    </source>
</evidence>
<evidence type="ECO:0000313" key="35">
    <source>
        <dbReference type="EMBL" id="EDN9836403.1"/>
    </source>
</evidence>
<dbReference type="EMBL" id="QDAY01000003">
    <property type="protein sequence ID" value="KAA9449210.1"/>
    <property type="molecule type" value="Genomic_DNA"/>
</dbReference>
<dbReference type="EMBL" id="DAAIHR010000005">
    <property type="protein sequence ID" value="HAB8398041.1"/>
    <property type="molecule type" value="Genomic_DNA"/>
</dbReference>
<evidence type="ECO:0000313" key="54">
    <source>
        <dbReference type="Proteomes" id="UP000376505"/>
    </source>
</evidence>
<dbReference type="Proteomes" id="UP000345329">
    <property type="component" value="Unassembled WGS sequence"/>
</dbReference>
<evidence type="ECO:0000313" key="72">
    <source>
        <dbReference type="Proteomes" id="UP000840197"/>
    </source>
</evidence>
<dbReference type="HAMAP" id="MF_00542">
    <property type="entry name" value="Butyrate_kinase"/>
    <property type="match status" value="1"/>
</dbReference>
<evidence type="ECO:0000313" key="16">
    <source>
        <dbReference type="EMBL" id="EAD5773923.1"/>
    </source>
</evidence>
<evidence type="ECO:0000313" key="71">
    <source>
        <dbReference type="Proteomes" id="UP000566721"/>
    </source>
</evidence>
<keyword evidence="4 9" id="KW-0808">Transferase</keyword>
<dbReference type="EMBL" id="QXLS01000003">
    <property type="protein sequence ID" value="RKA08272.1"/>
    <property type="molecule type" value="Genomic_DNA"/>
</dbReference>
<dbReference type="Proteomes" id="UP000566721">
    <property type="component" value="Unassembled WGS sequence"/>
</dbReference>
<dbReference type="PROSITE" id="PS01076">
    <property type="entry name" value="ACETATE_KINASE_2"/>
    <property type="match status" value="1"/>
</dbReference>
<dbReference type="Proteomes" id="UP000423131">
    <property type="component" value="Unassembled WGS sequence"/>
</dbReference>
<dbReference type="Proteomes" id="UP000548278">
    <property type="component" value="Unassembled WGS sequence"/>
</dbReference>
<evidence type="ECO:0000313" key="49">
    <source>
        <dbReference type="Proteomes" id="UP000345329"/>
    </source>
</evidence>
<dbReference type="PRINTS" id="PR00471">
    <property type="entry name" value="ACETATEKNASE"/>
</dbReference>
<dbReference type="RefSeq" id="WP_003727472.1">
    <property type="nucleotide sequence ID" value="NC_021824.1"/>
</dbReference>
<evidence type="ECO:0000313" key="23">
    <source>
        <dbReference type="EMBL" id="EAG4461348.1"/>
    </source>
</evidence>
<dbReference type="Proteomes" id="UP000344343">
    <property type="component" value="Unassembled WGS sequence"/>
</dbReference>
<evidence type="ECO:0000313" key="67">
    <source>
        <dbReference type="Proteomes" id="UP000528151"/>
    </source>
</evidence>
<dbReference type="Gene3D" id="3.30.420.40">
    <property type="match status" value="2"/>
</dbReference>
<evidence type="ECO:0000313" key="74">
    <source>
        <dbReference type="Proteomes" id="UP000844415"/>
    </source>
</evidence>
<evidence type="ECO:0000313" key="42">
    <source>
        <dbReference type="EMBL" id="OET52259.1"/>
    </source>
</evidence>
<dbReference type="SMR" id="A0A0B8RD01"/>
<evidence type="ECO:0000256" key="6">
    <source>
        <dbReference type="ARBA" id="ARBA00022777"/>
    </source>
</evidence>
<dbReference type="PIRSF" id="PIRSF036458">
    <property type="entry name" value="Butyrate_kin"/>
    <property type="match status" value="1"/>
</dbReference>
<dbReference type="Proteomes" id="UP000852906">
    <property type="component" value="Unassembled WGS sequence"/>
</dbReference>
<dbReference type="Proteomes" id="UP000272537">
    <property type="component" value="Unassembled WGS sequence"/>
</dbReference>
<evidence type="ECO:0000313" key="37">
    <source>
        <dbReference type="EMBL" id="HAB8398041.1"/>
    </source>
</evidence>
<dbReference type="EMBL" id="AANCRK010000003">
    <property type="protein sequence ID" value="EDN7715156.1"/>
    <property type="molecule type" value="Genomic_DNA"/>
</dbReference>
<dbReference type="Proteomes" id="UP000540117">
    <property type="component" value="Unassembled WGS sequence"/>
</dbReference>
<dbReference type="EMBL" id="AABAWE010000004">
    <property type="protein sequence ID" value="EAG2087570.1"/>
    <property type="molecule type" value="Genomic_DNA"/>
</dbReference>
<evidence type="ECO:0000256" key="5">
    <source>
        <dbReference type="ARBA" id="ARBA00022741"/>
    </source>
</evidence>
<dbReference type="EMBL" id="AABBHO010000012">
    <property type="protein sequence ID" value="EAG2996748.1"/>
    <property type="molecule type" value="Genomic_DNA"/>
</dbReference>
<gene>
    <name evidence="43" type="primary">buk2</name>
    <name evidence="9" type="synonym">buk</name>
    <name evidence="25" type="ORF">AB917_04250</name>
    <name evidence="11" type="ORF">ABZ57_04725</name>
    <name evidence="42" type="ORF">AJL21_02975</name>
    <name evidence="12" type="ORF">ARY78_03955</name>
    <name evidence="20" type="ORF">B1N52_07735</name>
    <name evidence="19" type="ORF">B1S26_10130</name>
    <name evidence="21" type="ORF">B5K54_05580</name>
    <name evidence="18" type="ORF">BCZ21_09880</name>
    <name evidence="23" type="ORF">CA369_03520</name>
    <name evidence="22" type="ORF">CAV64_04640</name>
    <name evidence="27" type="ORF">D7104_07875</name>
    <name evidence="41" type="ORF">DCK61_10115</name>
    <name evidence="24" type="ORF">DCT16_08095</name>
    <name evidence="13" type="ORF">DU018_10050</name>
    <name evidence="43" type="ORF">DYZ80_01465</name>
    <name evidence="26" type="ORF">E5F58_09870</name>
    <name evidence="17" type="ORF">EX365_07335</name>
    <name evidence="16" type="ORF">EXZ73_06390</name>
    <name evidence="32" type="ORF">F6436_09155</name>
    <name evidence="33" type="ORF">F6515_02690</name>
    <name evidence="28" type="ORF">FA835_04680</name>
    <name evidence="30" type="ORF">FLQ97_04550</name>
    <name evidence="29" type="ORF">FLR03_04695</name>
    <name evidence="31" type="ORF">FNX40_09675</name>
    <name evidence="36" type="ORF">G3O21_002381</name>
    <name evidence="35" type="ORF">GJW51_06970</name>
    <name evidence="34" type="ORF">GQG13_08475</name>
    <name evidence="37" type="ORF">GYR60_05860</name>
    <name evidence="38" type="ORF">GYS09_08000</name>
    <name evidence="39" type="ORF">GYX23_09050</name>
    <name evidence="40" type="ORF">GYY14_10705</name>
    <name evidence="14" type="ORF">KV70_04230</name>
    <name evidence="15" type="ORF">UI29_08395</name>
</gene>
<dbReference type="EMBL" id="AABAYG010000004">
    <property type="protein sequence ID" value="EAG2245758.1"/>
    <property type="molecule type" value="Genomic_DNA"/>
</dbReference>
<evidence type="ECO:0000313" key="60">
    <source>
        <dbReference type="Proteomes" id="UP000460224"/>
    </source>
</evidence>
<evidence type="ECO:0000313" key="64">
    <source>
        <dbReference type="Proteomes" id="UP000489121"/>
    </source>
</evidence>
<evidence type="ECO:0000313" key="17">
    <source>
        <dbReference type="EMBL" id="EAD5786363.1"/>
    </source>
</evidence>
<dbReference type="EMBL" id="AABBZO010000003">
    <property type="protein sequence ID" value="EAG4461348.1"/>
    <property type="molecule type" value="Genomic_DNA"/>
</dbReference>
<dbReference type="InterPro" id="IPR023865">
    <property type="entry name" value="Aliphatic_acid_kinase_CS"/>
</dbReference>
<evidence type="ECO:0000313" key="39">
    <source>
        <dbReference type="EMBL" id="HAC0013143.1"/>
    </source>
</evidence>
<dbReference type="Proteomes" id="UP000528151">
    <property type="component" value="Unassembled WGS sequence"/>
</dbReference>
<dbReference type="GO" id="GO:0006083">
    <property type="term" value="P:acetate metabolic process"/>
    <property type="evidence" value="ECO:0007669"/>
    <property type="project" value="TreeGrafter"/>
</dbReference>
<evidence type="ECO:0000313" key="61">
    <source>
        <dbReference type="Proteomes" id="UP000467347"/>
    </source>
</evidence>
<evidence type="ECO:0000313" key="45">
    <source>
        <dbReference type="Proteomes" id="UP000331186"/>
    </source>
</evidence>
<evidence type="ECO:0000313" key="18">
    <source>
        <dbReference type="EMBL" id="EAG2087570.1"/>
    </source>
</evidence>
<evidence type="ECO:0000313" key="73">
    <source>
        <dbReference type="Proteomes" id="UP000841146"/>
    </source>
</evidence>
<evidence type="ECO:0000256" key="9">
    <source>
        <dbReference type="HAMAP-Rule" id="MF_00542"/>
    </source>
</evidence>
<dbReference type="Proteomes" id="UP000339309">
    <property type="component" value="Unassembled WGS sequence"/>
</dbReference>
<dbReference type="Proteomes" id="UP000844415">
    <property type="component" value="Unassembled WGS sequence"/>
</dbReference>
<evidence type="ECO:0000256" key="1">
    <source>
        <dbReference type="ARBA" id="ARBA00004496"/>
    </source>
</evidence>
<reference evidence="41 60" key="4">
    <citation type="submission" date="2018-04" db="EMBL/GenBank/DDBJ databases">
        <title>Genome Analysis of a Prevalent Clone of Listeria monocytogenes Sequence Type 87 in China.</title>
        <authorList>
            <person name="Wang Y."/>
        </authorList>
    </citation>
    <scope>NUCLEOTIDE SEQUENCE [LARGE SCALE GENOMIC DNA]</scope>
    <source>
        <strain evidence="41 60">ICDC_LM1523</strain>
    </source>
</reference>
<dbReference type="FunFam" id="3.30.420.40:FF:000233">
    <property type="entry name" value="Probable butyrate kinase"/>
    <property type="match status" value="1"/>
</dbReference>
<dbReference type="Proteomes" id="UP000354255">
    <property type="component" value="Unassembled WGS sequence"/>
</dbReference>
<dbReference type="Proteomes" id="UP000398321">
    <property type="component" value="Unassembled WGS sequence"/>
</dbReference>
<dbReference type="GO" id="GO:0047761">
    <property type="term" value="F:butyrate kinase activity"/>
    <property type="evidence" value="ECO:0007669"/>
    <property type="project" value="UniProtKB-UniRule"/>
</dbReference>
<dbReference type="GO" id="GO:0008776">
    <property type="term" value="F:acetate kinase activity"/>
    <property type="evidence" value="ECO:0007669"/>
    <property type="project" value="TreeGrafter"/>
</dbReference>
<proteinExistence type="inferred from homology"/>
<evidence type="ECO:0000313" key="24">
    <source>
        <dbReference type="EMBL" id="EAG6169344.1"/>
    </source>
</evidence>
<evidence type="ECO:0000313" key="30">
    <source>
        <dbReference type="EMBL" id="ECB9512999.1"/>
    </source>
</evidence>
<evidence type="ECO:0000313" key="62">
    <source>
        <dbReference type="Proteomes" id="UP000478704"/>
    </source>
</evidence>
<dbReference type="Proteomes" id="UP000364988">
    <property type="component" value="Unassembled WGS sequence"/>
</dbReference>
<evidence type="ECO:0000313" key="66">
    <source>
        <dbReference type="Proteomes" id="UP000527632"/>
    </source>
</evidence>
<sequence length="355" mass="38919">MSFDVLTINPGSTSTKLAVYQGDKVLFEETVRHTMQELADFNNVQEQFDFRWQVLRRVMDAHGYDVKKLQAVVGRGGLLRPVAGGTYMVTEKMIDDLKENKYGEHASNLGALLAKKLADELTIPSFIVDPVVVDEMQEIARISGNAFIARKSIFHALNHKAAGRKIAKELGKDYEKMNFVIAHLGGGISVAAHRQGKAVDVNNALDGDGPFSPERSGSLPMNDFLEACFSGKWTKRELHELIVGRGGMISYLGTNSMLEVEAKVQAGDVKAIEAFDAMAYQVSKEIGACSVVLQGKVDAIILTGGLARSELFTNKIIEQTNWITSVIIEPGEDELEALNSGVQRVLAGLEKEKEY</sequence>
<dbReference type="SUPFAM" id="SSF53067">
    <property type="entry name" value="Actin-like ATPase domain"/>
    <property type="match status" value="2"/>
</dbReference>
<reference evidence="42 75" key="1">
    <citation type="submission" date="2016-09" db="EMBL/GenBank/DDBJ databases">
        <title>100K Listeria isolates.</title>
        <authorList>
            <person name="Chen P."/>
            <person name="Weimer B.C."/>
            <person name="Kong N."/>
            <person name="Huang B."/>
        </authorList>
    </citation>
    <scope>NUCLEOTIDE SEQUENCE [LARGE SCALE GENOMIC DNA]</scope>
    <source>
        <strain evidence="42 75">BCW_2383</strain>
    </source>
</reference>
<keyword evidence="7 9" id="KW-0067">ATP-binding</keyword>
<evidence type="ECO:0000313" key="44">
    <source>
        <dbReference type="Proteomes" id="UP000272537"/>
    </source>
</evidence>
<dbReference type="EMBL" id="AANDSR010000003">
    <property type="protein sequence ID" value="EDN9836403.1"/>
    <property type="molecule type" value="Genomic_DNA"/>
</dbReference>
<keyword evidence="6 9" id="KW-0418">Kinase</keyword>
<evidence type="ECO:0000256" key="8">
    <source>
        <dbReference type="ARBA" id="ARBA00048596"/>
    </source>
</evidence>
<evidence type="ECO:0000313" key="14">
    <source>
        <dbReference type="EMBL" id="EAC9039404.1"/>
    </source>
</evidence>
<evidence type="ECO:0000313" key="70">
    <source>
        <dbReference type="Proteomes" id="UP000549379"/>
    </source>
</evidence>
<dbReference type="EMBL" id="AAANYR010000003">
    <property type="protein sequence ID" value="EAD5786363.1"/>
    <property type="molecule type" value="Genomic_DNA"/>
</dbReference>
<evidence type="ECO:0000313" key="55">
    <source>
        <dbReference type="Proteomes" id="UP000389283"/>
    </source>
</evidence>
<evidence type="ECO:0000313" key="28">
    <source>
        <dbReference type="EMBL" id="EAK9316400.1"/>
    </source>
</evidence>
<evidence type="ECO:0000313" key="27">
    <source>
        <dbReference type="EMBL" id="EAK8897622.1"/>
    </source>
</evidence>
<evidence type="ECO:0000313" key="51">
    <source>
        <dbReference type="Proteomes" id="UP000354255"/>
    </source>
</evidence>
<dbReference type="Proteomes" id="UP000350032">
    <property type="component" value="Unassembled WGS sequence"/>
</dbReference>
<evidence type="ECO:0000313" key="34">
    <source>
        <dbReference type="EMBL" id="EDN7715156.1"/>
    </source>
</evidence>
<dbReference type="Proteomes" id="UP000337746">
    <property type="component" value="Unassembled WGS sequence"/>
</dbReference>
<dbReference type="InterPro" id="IPR000890">
    <property type="entry name" value="Aliphatic_acid_kin_short-chain"/>
</dbReference>
<dbReference type="EMBL" id="AABBAW010000003">
    <property type="protein sequence ID" value="EAG2515049.1"/>
    <property type="molecule type" value="Genomic_DNA"/>
</dbReference>
<dbReference type="EMBL" id="DAAJCS010000006">
    <property type="protein sequence ID" value="HAC0013143.1"/>
    <property type="molecule type" value="Genomic_DNA"/>
</dbReference>
<evidence type="ECO:0000256" key="2">
    <source>
        <dbReference type="ARBA" id="ARBA00008748"/>
    </source>
</evidence>
<dbReference type="EMBL" id="AACJYH010000005">
    <property type="protein sequence ID" value="EAK8897622.1"/>
    <property type="molecule type" value="Genomic_DNA"/>
</dbReference>
<reference evidence="46 49" key="5">
    <citation type="submission" date="2018-06" db="EMBL/GenBank/DDBJ databases">
        <authorList>
            <consortium name="GenomeTrakr: Next Generation Sequencing Network for Food Pathogen Tracability"/>
        </authorList>
    </citation>
    <scope>NUCLEOTIDE SEQUENCE [LARGE SCALE GENOMIC DNA]</scope>
    <source>
        <strain evidence="21 70">10B02965A-1</strain>
        <strain evidence="23 67">CFSAN063727</strain>
        <strain evidence="34 59">CFSAN102901</strain>
        <strain evidence="12 53">FDA00007096</strain>
        <strain evidence="19">FDA00011243</strain>
        <strain evidence="13 45">FDA00013332</strain>
        <strain evidence="17 48">FDA00013853</strain>
        <strain evidence="29 58">FDA00014336</strain>
        <strain evidence="31 55">FDA00014370</strain>
        <strain evidence="30 56">FDA00014392</strain>
        <strain evidence="36">FDA00015054</strain>
        <strain evidence="22 68">FDA1005580-S054-001</strain>
        <strain evidence="62">FDA1090798-S029-001</strain>
        <strain evidence="63">FDA956581-098-004</strain>
        <strain evidence="20 65">FDA960927-006-004</strain>
        <strain evidence="24 71">FLAG-38921</strain>
        <strain evidence="18 46">FLAG-54356</strain>
        <strain evidence="16 54">FSIS31901579</strain>
        <strain evidence="26 66">LS1344</strain>
        <strain evidence="35 61">OSF101448</strain>
        <strain evidence="15 49">VA-WGS-00405</strain>
    </source>
</reference>
<dbReference type="Proteomes" id="UP000549379">
    <property type="component" value="Unassembled WGS sequence"/>
</dbReference>
<evidence type="ECO:0000313" key="69">
    <source>
        <dbReference type="Proteomes" id="UP000548278"/>
    </source>
</evidence>
<reference evidence="43 44" key="2">
    <citation type="journal article" date="2018" name="BMC Genomics">
        <title>Genes significantly associated with lineage II food isolates of Listeria monocytogenes.</title>
        <authorList>
            <person name="Pirone-Davies C."/>
            <person name="Chen Y."/>
            <person name="Pightling A."/>
            <person name="Ryan G."/>
            <person name="Wang Y."/>
            <person name="Yao K."/>
            <person name="Hoffmann M."/>
            <person name="Allard M.W."/>
        </authorList>
    </citation>
    <scope>NUCLEOTIDE SEQUENCE [LARGE SCALE GENOMIC DNA]</scope>
    <source>
        <strain evidence="43 44">PNUSAL000550</strain>
    </source>
</reference>
<evidence type="ECO:0000313" key="52">
    <source>
        <dbReference type="Proteomes" id="UP000364988"/>
    </source>
</evidence>
<dbReference type="EMBL" id="DAAJFY010000007">
    <property type="protein sequence ID" value="HAC0275840.1"/>
    <property type="molecule type" value="Genomic_DNA"/>
</dbReference>
<evidence type="ECO:0000256" key="4">
    <source>
        <dbReference type="ARBA" id="ARBA00022679"/>
    </source>
</evidence>
<dbReference type="EMBL" id="AAAMZD010000003">
    <property type="protein sequence ID" value="EAD3792785.1"/>
    <property type="molecule type" value="Genomic_DNA"/>
</dbReference>
<evidence type="ECO:0000313" key="50">
    <source>
        <dbReference type="Proteomes" id="UP000350032"/>
    </source>
</evidence>
<evidence type="ECO:0000313" key="21">
    <source>
        <dbReference type="EMBL" id="EAG2996748.1"/>
    </source>
</evidence>
<dbReference type="Proteomes" id="UP000489121">
    <property type="component" value="Unassembled WGS sequence"/>
</dbReference>
<dbReference type="Proteomes" id="UP000376505">
    <property type="component" value="Unassembled WGS sequence"/>
</dbReference>
<dbReference type="Proteomes" id="UP000389283">
    <property type="component" value="Unassembled WGS sequence"/>
</dbReference>
<comment type="catalytic activity">
    <reaction evidence="8 9">
        <text>butanoate + ATP = butanoyl phosphate + ADP</text>
        <dbReference type="Rhea" id="RHEA:13585"/>
        <dbReference type="ChEBI" id="CHEBI:17968"/>
        <dbReference type="ChEBI" id="CHEBI:30616"/>
        <dbReference type="ChEBI" id="CHEBI:58079"/>
        <dbReference type="ChEBI" id="CHEBI:456216"/>
        <dbReference type="EC" id="2.7.2.7"/>
    </reaction>
</comment>
<dbReference type="EMBL" id="DAAIJL010000006">
    <property type="protein sequence ID" value="HAB8557229.1"/>
    <property type="molecule type" value="Genomic_DNA"/>
</dbReference>
<evidence type="ECO:0000313" key="75">
    <source>
        <dbReference type="Proteomes" id="UP000852906"/>
    </source>
</evidence>
<dbReference type="Proteomes" id="UP000331186">
    <property type="component" value="Unassembled WGS sequence"/>
</dbReference>
<dbReference type="EC" id="2.7.2.7" evidence="9"/>
<dbReference type="EMBL" id="AABDGJ010000002">
    <property type="protein sequence ID" value="EAG6989796.1"/>
    <property type="molecule type" value="Genomic_DNA"/>
</dbReference>
<evidence type="ECO:0000313" key="46">
    <source>
        <dbReference type="Proteomes" id="UP000337746"/>
    </source>
</evidence>
<dbReference type="Proteomes" id="UP000841146">
    <property type="component" value="Unassembled WGS sequence"/>
</dbReference>
<evidence type="ECO:0000313" key="26">
    <source>
        <dbReference type="EMBL" id="EAH4242289.1"/>
    </source>
</evidence>
<dbReference type="EMBL" id="AAANYN010000007">
    <property type="protein sequence ID" value="EAD5773923.1"/>
    <property type="molecule type" value="Genomic_DNA"/>
</dbReference>
<dbReference type="EMBL" id="AAAIKW010000002">
    <property type="protein sequence ID" value="EAC4551780.1"/>
    <property type="molecule type" value="Genomic_DNA"/>
</dbReference>
<comment type="similarity">
    <text evidence="2 9 10">Belongs to the acetokinase family.</text>
</comment>
<dbReference type="Proteomes" id="UP000525850">
    <property type="component" value="Unassembled WGS sequence"/>
</dbReference>
<dbReference type="EMBL" id="AABCVX010000003">
    <property type="protein sequence ID" value="EAG6169344.1"/>
    <property type="molecule type" value="Genomic_DNA"/>
</dbReference>
<evidence type="ECO:0000313" key="40">
    <source>
        <dbReference type="EMBL" id="HAC0275840.1"/>
    </source>
</evidence>
<dbReference type="EMBL" id="AACKDQ010000008">
    <property type="protein sequence ID" value="EAK9316400.1"/>
    <property type="molecule type" value="Genomic_DNA"/>
</dbReference>
<dbReference type="EMBL" id="MJTJ01000006">
    <property type="protein sequence ID" value="OET52259.1"/>
    <property type="molecule type" value="Genomic_DNA"/>
</dbReference>
<reference evidence="32 52" key="7">
    <citation type="submission" date="2019-09" db="EMBL/GenBank/DDBJ databases">
        <authorList>
            <consortium name="GenomeTrakr network: Whole genome sequencing for foodborne pathogen traceback"/>
        </authorList>
    </citation>
    <scope>NUCLEOTIDE SEQUENCE [LARGE SCALE GENOMIC DNA]</scope>
    <source>
        <strain evidence="25 69">CFSAN004300</strain>
        <strain evidence="32 52">FLAG-55987</strain>
        <strain evidence="28 57">PHLUSALM00088</strain>
    </source>
</reference>
<evidence type="ECO:0000313" key="41">
    <source>
        <dbReference type="EMBL" id="KAA9449210.1"/>
    </source>
</evidence>
<comment type="caution">
    <text evidence="27">The sequence shown here is derived from an EMBL/GenBank/DDBJ whole genome shotgun (WGS) entry which is preliminary data.</text>
</comment>
<evidence type="ECO:0000256" key="7">
    <source>
        <dbReference type="ARBA" id="ARBA00022840"/>
    </source>
</evidence>
<evidence type="ECO:0000313" key="20">
    <source>
        <dbReference type="EMBL" id="EAG2515049.1"/>
    </source>
</evidence>
<evidence type="ECO:0000313" key="31">
    <source>
        <dbReference type="EMBL" id="ECC1557068.1"/>
    </source>
</evidence>
<dbReference type="InterPro" id="IPR043129">
    <property type="entry name" value="ATPase_NBD"/>
</dbReference>
<dbReference type="EMBL" id="AANPAU010000009">
    <property type="protein sequence ID" value="EDP8514943.1"/>
    <property type="molecule type" value="Genomic_DNA"/>
</dbReference>
<dbReference type="EMBL" id="AAIAJJ010000004">
    <property type="protein sequence ID" value="ECC1557068.1"/>
    <property type="molecule type" value="Genomic_DNA"/>
</dbReference>
<dbReference type="Proteomes" id="UP000467347">
    <property type="component" value="Unassembled WGS sequence"/>
</dbReference>
<dbReference type="Proteomes" id="UP000481141">
    <property type="component" value="Unassembled WGS sequence"/>
</dbReference>
<dbReference type="Pfam" id="PF00871">
    <property type="entry name" value="Acetate_kinase"/>
    <property type="match status" value="1"/>
</dbReference>
<dbReference type="EMBL" id="AABGUK010000003">
    <property type="protein sequence ID" value="EAH4242289.1"/>
    <property type="molecule type" value="Genomic_DNA"/>
</dbReference>
<evidence type="ECO:0000313" key="48">
    <source>
        <dbReference type="Proteomes" id="UP000344343"/>
    </source>
</evidence>
<name>A0A0B8RD01_LISMN</name>
<dbReference type="EMBL" id="AAHZFY010000006">
    <property type="protein sequence ID" value="ECB9512999.1"/>
    <property type="molecule type" value="Genomic_DNA"/>
</dbReference>
<dbReference type="Proteomes" id="UP000410967">
    <property type="component" value="Unassembled WGS sequence"/>
</dbReference>
<evidence type="ECO:0000313" key="65">
    <source>
        <dbReference type="Proteomes" id="UP000525850"/>
    </source>
</evidence>
<dbReference type="PANTHER" id="PTHR21060:SF3">
    <property type="entry name" value="BUTYRATE KINASE 2-RELATED"/>
    <property type="match status" value="1"/>
</dbReference>
<dbReference type="InterPro" id="IPR011245">
    <property type="entry name" value="Butyrate_kin"/>
</dbReference>
<evidence type="ECO:0000313" key="59">
    <source>
        <dbReference type="Proteomes" id="UP000455569"/>
    </source>
</evidence>
<evidence type="ECO:0000313" key="38">
    <source>
        <dbReference type="EMBL" id="HAB8557229.1"/>
    </source>
</evidence>
<evidence type="ECO:0000313" key="53">
    <source>
        <dbReference type="Proteomes" id="UP000365297"/>
    </source>
</evidence>
<keyword evidence="5 9" id="KW-0547">Nucleotide-binding</keyword>
<reference evidence="27 50" key="6">
    <citation type="submission" date="2018-10" db="EMBL/GenBank/DDBJ databases">
        <authorList>
            <consortium name="PulseNet: The National Subtyping Network for Foodborne Disease Surveillance"/>
            <person name="Tarr C.L."/>
            <person name="Trees E."/>
            <person name="Katz L.S."/>
            <person name="Carleton-Romer H.A."/>
            <person name="Stroika S."/>
            <person name="Kucerova Z."/>
            <person name="Roache K.F."/>
            <person name="Sabol A.L."/>
            <person name="Besser J."/>
            <person name="Gerner-Smidt P."/>
        </authorList>
    </citation>
    <scope>NUCLEOTIDE SEQUENCE [LARGE SCALE GENOMIC DNA]</scope>
    <source>
        <strain evidence="11 47">2015L-6227</strain>
        <strain evidence="14 51">PNUSAL000910</strain>
        <strain evidence="27 50">PNUSAL004402</strain>
        <strain evidence="33 64">PNUSAL005692</strain>
    </source>
</reference>
<dbReference type="Proteomes" id="UP000842809">
    <property type="component" value="Unassembled WGS sequence"/>
</dbReference>
<dbReference type="KEGG" id="lmok:CQ02_07040"/>
<dbReference type="Proteomes" id="UP000460224">
    <property type="component" value="Unassembled WGS sequence"/>
</dbReference>
<dbReference type="Proteomes" id="UP000478704">
    <property type="component" value="Unassembled WGS sequence"/>
</dbReference>
<organism evidence="27 50">
    <name type="scientific">Listeria monocytogenes</name>
    <dbReference type="NCBI Taxonomy" id="1639"/>
    <lineage>
        <taxon>Bacteria</taxon>
        <taxon>Bacillati</taxon>
        <taxon>Bacillota</taxon>
        <taxon>Bacilli</taxon>
        <taxon>Bacillales</taxon>
        <taxon>Listeriaceae</taxon>
        <taxon>Listeria</taxon>
    </lineage>
</organism>
<evidence type="ECO:0000313" key="19">
    <source>
        <dbReference type="EMBL" id="EAG2245758.1"/>
    </source>
</evidence>
<dbReference type="Proteomes" id="UP000527632">
    <property type="component" value="Unassembled WGS sequence"/>
</dbReference>
<dbReference type="EMBL" id="AAAJKI010000024">
    <property type="protein sequence ID" value="EAC6548706.1"/>
    <property type="molecule type" value="Genomic_DNA"/>
</dbReference>
<dbReference type="GO" id="GO:0005524">
    <property type="term" value="F:ATP binding"/>
    <property type="evidence" value="ECO:0007669"/>
    <property type="project" value="UniProtKB-KW"/>
</dbReference>
<evidence type="ECO:0000313" key="12">
    <source>
        <dbReference type="EMBL" id="EAC5549583.1"/>
    </source>
</evidence>
<dbReference type="EMBL" id="AABBYJ010000002">
    <property type="protein sequence ID" value="EAG4330530.1"/>
    <property type="molecule type" value="Genomic_DNA"/>
</dbReference>
<dbReference type="EMBL" id="AAHZFN010000005">
    <property type="protein sequence ID" value="ECB9472976.1"/>
    <property type="molecule type" value="Genomic_DNA"/>
</dbReference>
<evidence type="ECO:0000313" key="36">
    <source>
        <dbReference type="EMBL" id="EDP8514943.1"/>
    </source>
</evidence>
<dbReference type="OMA" id="FRILTIN"/>
<evidence type="ECO:0000313" key="57">
    <source>
        <dbReference type="Proteomes" id="UP000410967"/>
    </source>
</evidence>
<evidence type="ECO:0000313" key="33">
    <source>
        <dbReference type="EMBL" id="ECY9781895.1"/>
    </source>
</evidence>
<dbReference type="EMBL" id="AALEDS010000007">
    <property type="protein sequence ID" value="ECY6544497.1"/>
    <property type="molecule type" value="Genomic_DNA"/>
</dbReference>
<evidence type="ECO:0000313" key="15">
    <source>
        <dbReference type="EMBL" id="EAD3792785.1"/>
    </source>
</evidence>
<keyword evidence="3 9" id="KW-0963">Cytoplasm</keyword>
<dbReference type="PANTHER" id="PTHR21060">
    <property type="entry name" value="ACETATE KINASE"/>
    <property type="match status" value="1"/>
</dbReference>
<evidence type="ECO:0000313" key="58">
    <source>
        <dbReference type="Proteomes" id="UP000423131"/>
    </source>
</evidence>
<comment type="subcellular location">
    <subcellularLocation>
        <location evidence="1 9">Cytoplasm</location>
    </subcellularLocation>
</comment>
<protein>
    <recommendedName>
        <fullName evidence="9">Probable butyrate kinase</fullName>
        <shortName evidence="9">BK</shortName>
        <ecNumber evidence="9">2.7.2.7</ecNumber>
    </recommendedName>
    <alternativeName>
        <fullName evidence="9">Branched-chain carboxylic acid kinase</fullName>
    </alternativeName>
</protein>
<dbReference type="NCBIfam" id="NF002834">
    <property type="entry name" value="PRK03011.1-5"/>
    <property type="match status" value="1"/>
</dbReference>
<evidence type="ECO:0000313" key="32">
    <source>
        <dbReference type="EMBL" id="ECY6544497.1"/>
    </source>
</evidence>
<evidence type="ECO:0000313" key="13">
    <source>
        <dbReference type="EMBL" id="EAC6548706.1"/>
    </source>
</evidence>
<evidence type="ECO:0000313" key="22">
    <source>
        <dbReference type="EMBL" id="EAG4330530.1"/>
    </source>
</evidence>
<evidence type="ECO:0000313" key="11">
    <source>
        <dbReference type="EMBL" id="EAC4551780.1"/>
    </source>
</evidence>
<dbReference type="EMBL" id="AAAKQF010000002">
    <property type="protein sequence ID" value="EAC9039404.1"/>
    <property type="molecule type" value="Genomic_DNA"/>
</dbReference>
<evidence type="ECO:0000313" key="43">
    <source>
        <dbReference type="EMBL" id="RKA08272.1"/>
    </source>
</evidence>
<dbReference type="CDD" id="cd24011">
    <property type="entry name" value="ASKHA_NBD_BK"/>
    <property type="match status" value="1"/>
</dbReference>
<evidence type="ECO:0000313" key="68">
    <source>
        <dbReference type="Proteomes" id="UP000540117"/>
    </source>
</evidence>
<dbReference type="PROSITE" id="PS01075">
    <property type="entry name" value="ACETATE_KINASE_1"/>
    <property type="match status" value="1"/>
</dbReference>
<evidence type="ECO:0000256" key="10">
    <source>
        <dbReference type="RuleBase" id="RU003835"/>
    </source>
</evidence>
<evidence type="ECO:0000256" key="3">
    <source>
        <dbReference type="ARBA" id="ARBA00022490"/>
    </source>
</evidence>
<dbReference type="NCBIfam" id="TIGR02707">
    <property type="entry name" value="butyr_kinase"/>
    <property type="match status" value="1"/>
</dbReference>
<reference evidence="72 73" key="3">
    <citation type="journal article" date="2018" name="Genome Biol.">
        <title>SKESA: strategic k-mer extension for scrupulous assemblies.</title>
        <authorList>
            <person name="Souvorov A."/>
            <person name="Agarwala R."/>
            <person name="Lipman D.J."/>
        </authorList>
    </citation>
    <scope>NUCLEOTIDE SEQUENCE [LARGE SCALE GENOMIC DNA]</scope>
    <source>
        <strain evidence="38 74">CFIAFB20100120</strain>
        <strain evidence="37 72">CFIAFB20130012</strain>
        <strain evidence="40">CFIAFB20170037</strain>
        <strain evidence="39 73">CFIAFB20170045</strain>
    </source>
</reference>
<evidence type="ECO:0000313" key="63">
    <source>
        <dbReference type="Proteomes" id="UP000481141"/>
    </source>
</evidence>